<evidence type="ECO:0000313" key="2">
    <source>
        <dbReference type="EMBL" id="JAH44862.1"/>
    </source>
</evidence>
<dbReference type="EMBL" id="GBXM01063715">
    <property type="protein sequence ID" value="JAH44862.1"/>
    <property type="molecule type" value="Transcribed_RNA"/>
</dbReference>
<keyword evidence="1" id="KW-0472">Membrane</keyword>
<keyword evidence="1" id="KW-0812">Transmembrane</keyword>
<accession>A0A0E9SUE4</accession>
<name>A0A0E9SUE4_ANGAN</name>
<organism evidence="2">
    <name type="scientific">Anguilla anguilla</name>
    <name type="common">European freshwater eel</name>
    <name type="synonym">Muraena anguilla</name>
    <dbReference type="NCBI Taxonomy" id="7936"/>
    <lineage>
        <taxon>Eukaryota</taxon>
        <taxon>Metazoa</taxon>
        <taxon>Chordata</taxon>
        <taxon>Craniata</taxon>
        <taxon>Vertebrata</taxon>
        <taxon>Euteleostomi</taxon>
        <taxon>Actinopterygii</taxon>
        <taxon>Neopterygii</taxon>
        <taxon>Teleostei</taxon>
        <taxon>Anguilliformes</taxon>
        <taxon>Anguillidae</taxon>
        <taxon>Anguilla</taxon>
    </lineage>
</organism>
<keyword evidence="1" id="KW-1133">Transmembrane helix</keyword>
<evidence type="ECO:0000256" key="1">
    <source>
        <dbReference type="SAM" id="Phobius"/>
    </source>
</evidence>
<reference evidence="2" key="1">
    <citation type="submission" date="2014-11" db="EMBL/GenBank/DDBJ databases">
        <authorList>
            <person name="Amaro Gonzalez C."/>
        </authorList>
    </citation>
    <scope>NUCLEOTIDE SEQUENCE</scope>
</reference>
<protein>
    <submittedName>
        <fullName evidence="2">Uncharacterized protein</fullName>
    </submittedName>
</protein>
<feature type="transmembrane region" description="Helical" evidence="1">
    <location>
        <begin position="6"/>
        <end position="25"/>
    </location>
</feature>
<sequence length="38" mass="4709">MLYNFSLWKVGLLISFWFWHSILYARKRKAMQSLFVIN</sequence>
<proteinExistence type="predicted"/>
<dbReference type="AlphaFoldDB" id="A0A0E9SUE4"/>
<reference evidence="2" key="2">
    <citation type="journal article" date="2015" name="Fish Shellfish Immunol.">
        <title>Early steps in the European eel (Anguilla anguilla)-Vibrio vulnificus interaction in the gills: Role of the RtxA13 toxin.</title>
        <authorList>
            <person name="Callol A."/>
            <person name="Pajuelo D."/>
            <person name="Ebbesson L."/>
            <person name="Teles M."/>
            <person name="MacKenzie S."/>
            <person name="Amaro C."/>
        </authorList>
    </citation>
    <scope>NUCLEOTIDE SEQUENCE</scope>
</reference>